<accession>A0A2H1L7K9</accession>
<dbReference type="InterPro" id="IPR009057">
    <property type="entry name" value="Homeodomain-like_sf"/>
</dbReference>
<dbReference type="Proteomes" id="UP000234462">
    <property type="component" value="Unassembled WGS sequence"/>
</dbReference>
<organism evidence="4 5">
    <name type="scientific">Brevibacterium jeotgali</name>
    <dbReference type="NCBI Taxonomy" id="1262550"/>
    <lineage>
        <taxon>Bacteria</taxon>
        <taxon>Bacillati</taxon>
        <taxon>Actinomycetota</taxon>
        <taxon>Actinomycetes</taxon>
        <taxon>Micrococcales</taxon>
        <taxon>Brevibacteriaceae</taxon>
        <taxon>Brevibacterium</taxon>
    </lineage>
</organism>
<protein>
    <submittedName>
        <fullName evidence="4">Transcriptional regulator, TetR family</fullName>
    </submittedName>
</protein>
<dbReference type="GO" id="GO:0045892">
    <property type="term" value="P:negative regulation of DNA-templated transcription"/>
    <property type="evidence" value="ECO:0007669"/>
    <property type="project" value="InterPro"/>
</dbReference>
<dbReference type="InterPro" id="IPR004111">
    <property type="entry name" value="Repressor_TetR_C"/>
</dbReference>
<gene>
    <name evidence="4" type="ORF">BJEO58_02475</name>
</gene>
<evidence type="ECO:0000256" key="2">
    <source>
        <dbReference type="ARBA" id="ARBA00023163"/>
    </source>
</evidence>
<keyword evidence="5" id="KW-1185">Reference proteome</keyword>
<sequence length="270" mass="29469">MVCPMCGEGVDRGRTGRPRTYCSRSCQARAYRRRRDEGRLSAVRTGTSAAAGEESLVDDAIGLADDQGIHALTLRSLAHRRGQALVTLQRDLGSRDRLVALMVQRVFGGPADASGRADGEALVDVLARLALAEWQAYRAHPWLVEVMTTTRPPLVPAVLAQAEAVIAAFTELGIVREEAFGRYLALSAYIQGMATLVVAEEQETGRTETSYRAWWLDQFRALDRTGATTRHPWLATLGDTRSADAFDADATFRAGLPRIIRGLTASDRSL</sequence>
<dbReference type="AlphaFoldDB" id="A0A2H1L7K9"/>
<dbReference type="OrthoDB" id="4540879at2"/>
<evidence type="ECO:0000256" key="1">
    <source>
        <dbReference type="ARBA" id="ARBA00023015"/>
    </source>
</evidence>
<proteinExistence type="predicted"/>
<dbReference type="Gene3D" id="1.10.10.60">
    <property type="entry name" value="Homeodomain-like"/>
    <property type="match status" value="1"/>
</dbReference>
<evidence type="ECO:0000313" key="4">
    <source>
        <dbReference type="EMBL" id="SMY12867.1"/>
    </source>
</evidence>
<keyword evidence="1" id="KW-0805">Transcription regulation</keyword>
<name>A0A2H1L7K9_9MICO</name>
<evidence type="ECO:0000259" key="3">
    <source>
        <dbReference type="Pfam" id="PF02909"/>
    </source>
</evidence>
<dbReference type="Pfam" id="PF02909">
    <property type="entry name" value="TetR_C_1"/>
    <property type="match status" value="1"/>
</dbReference>
<dbReference type="InterPro" id="IPR036271">
    <property type="entry name" value="Tet_transcr_reg_TetR-rel_C_sf"/>
</dbReference>
<evidence type="ECO:0000313" key="5">
    <source>
        <dbReference type="Proteomes" id="UP000234462"/>
    </source>
</evidence>
<feature type="domain" description="Tetracycline repressor TetR C-terminal" evidence="3">
    <location>
        <begin position="121"/>
        <end position="265"/>
    </location>
</feature>
<reference evidence="5" key="1">
    <citation type="submission" date="2017-03" db="EMBL/GenBank/DDBJ databases">
        <authorList>
            <person name="Monnet C."/>
        </authorList>
    </citation>
    <scope>NUCLEOTIDE SEQUENCE [LARGE SCALE GENOMIC DNA]</scope>
    <source>
        <strain evidence="5">SJ5-8</strain>
    </source>
</reference>
<keyword evidence="2" id="KW-0804">Transcription</keyword>
<dbReference type="SUPFAM" id="SSF46689">
    <property type="entry name" value="Homeodomain-like"/>
    <property type="match status" value="1"/>
</dbReference>
<dbReference type="SUPFAM" id="SSF48498">
    <property type="entry name" value="Tetracyclin repressor-like, C-terminal domain"/>
    <property type="match status" value="1"/>
</dbReference>
<dbReference type="Gene3D" id="1.10.357.10">
    <property type="entry name" value="Tetracycline Repressor, domain 2"/>
    <property type="match status" value="1"/>
</dbReference>
<dbReference type="EMBL" id="FXZM01000013">
    <property type="protein sequence ID" value="SMY12867.1"/>
    <property type="molecule type" value="Genomic_DNA"/>
</dbReference>